<dbReference type="EMBL" id="JACIFH010000001">
    <property type="protein sequence ID" value="MBB4139224.1"/>
    <property type="molecule type" value="Genomic_DNA"/>
</dbReference>
<sequence>MALFRDRADAGRLLAAALERWRGSDAVVVGIPRGGVVVGAAVARELSLPLTAVVVRKLGAPAHEEFAVGAIADDIRLVDERAVRAEGAGAAAMRAVEERERAELRRRSELFAGGPGVAGRPVLVVDDGVATGATATVACRALRARGATEVILAVPVAPARWHPPPDAVDELVCPHQEAAFWAVGQFYADFTQTPDAEVVDLLAGDPRDRAV</sequence>
<dbReference type="Gene3D" id="3.40.50.2020">
    <property type="match status" value="1"/>
</dbReference>
<dbReference type="GO" id="GO:0016740">
    <property type="term" value="F:transferase activity"/>
    <property type="evidence" value="ECO:0007669"/>
    <property type="project" value="UniProtKB-KW"/>
</dbReference>
<accession>A0AA40SN54</accession>
<comment type="caution">
    <text evidence="2">The sequence shown here is derived from an EMBL/GenBank/DDBJ whole genome shotgun (WGS) entry which is preliminary data.</text>
</comment>
<dbReference type="Pfam" id="PF00156">
    <property type="entry name" value="Pribosyltran"/>
    <property type="match status" value="1"/>
</dbReference>
<gene>
    <name evidence="2" type="ORF">BKA10_001018</name>
</gene>
<dbReference type="CDD" id="cd06223">
    <property type="entry name" value="PRTases_typeI"/>
    <property type="match status" value="1"/>
</dbReference>
<dbReference type="SUPFAM" id="SSF53271">
    <property type="entry name" value="PRTase-like"/>
    <property type="match status" value="1"/>
</dbReference>
<dbReference type="AlphaFoldDB" id="A0AA40SN54"/>
<keyword evidence="2" id="KW-0808">Transferase</keyword>
<organism evidence="2 3">
    <name type="scientific">Microbacterium invictum</name>
    <dbReference type="NCBI Taxonomy" id="515415"/>
    <lineage>
        <taxon>Bacteria</taxon>
        <taxon>Bacillati</taxon>
        <taxon>Actinomycetota</taxon>
        <taxon>Actinomycetes</taxon>
        <taxon>Micrococcales</taxon>
        <taxon>Microbacteriaceae</taxon>
        <taxon>Microbacterium</taxon>
    </lineage>
</organism>
<protein>
    <submittedName>
        <fullName evidence="2">Phosphoribosyl transferase</fullName>
    </submittedName>
</protein>
<proteinExistence type="predicted"/>
<evidence type="ECO:0000313" key="2">
    <source>
        <dbReference type="EMBL" id="MBB4139224.1"/>
    </source>
</evidence>
<feature type="domain" description="Phosphoribosyltransferase" evidence="1">
    <location>
        <begin position="10"/>
        <end position="189"/>
    </location>
</feature>
<name>A0AA40SN54_9MICO</name>
<dbReference type="InterPro" id="IPR029057">
    <property type="entry name" value="PRTase-like"/>
</dbReference>
<reference evidence="2 3" key="1">
    <citation type="submission" date="2020-08" db="EMBL/GenBank/DDBJ databases">
        <title>Sequencing the genomes of 1000 actinobacteria strains.</title>
        <authorList>
            <person name="Klenk H.-P."/>
        </authorList>
    </citation>
    <scope>NUCLEOTIDE SEQUENCE [LARGE SCALE GENOMIC DNA]</scope>
    <source>
        <strain evidence="2 3">DSM 19600</strain>
    </source>
</reference>
<evidence type="ECO:0000313" key="3">
    <source>
        <dbReference type="Proteomes" id="UP000549113"/>
    </source>
</evidence>
<dbReference type="RefSeq" id="WP_183498913.1">
    <property type="nucleotide sequence ID" value="NZ_BAABCO010000001.1"/>
</dbReference>
<evidence type="ECO:0000259" key="1">
    <source>
        <dbReference type="Pfam" id="PF00156"/>
    </source>
</evidence>
<dbReference type="Gene3D" id="3.30.1310.20">
    <property type="entry name" value="PRTase-like"/>
    <property type="match status" value="1"/>
</dbReference>
<keyword evidence="3" id="KW-1185">Reference proteome</keyword>
<dbReference type="InterPro" id="IPR000836">
    <property type="entry name" value="PRTase_dom"/>
</dbReference>
<dbReference type="Proteomes" id="UP000549113">
    <property type="component" value="Unassembled WGS sequence"/>
</dbReference>